<dbReference type="EMBL" id="KV019072">
    <property type="protein sequence ID" value="KZV16379.1"/>
    <property type="molecule type" value="Genomic_DNA"/>
</dbReference>
<sequence length="209" mass="23122">MREIVRIVACWSASDLQLCATSGARQCEFIGQQDSSGVRQRSTSVAQSCGEICAASVRPCAASRAASARLVAPRAPYNRRPALLQRPAILREVVPSVSHQRRNVSQQLREAPPVHARPAHMYRARLCARWGAAMCGGDFSRNLDFVFRFDSENSKVRYNKANHIDQIRENMALIPLLGIRIRTPGCLACYLAGTCAWLQPVFQEPGASR</sequence>
<accession>A0A2Z7A4K4</accession>
<reference evidence="1 2" key="1">
    <citation type="journal article" date="2015" name="Proc. Natl. Acad. Sci. U.S.A.">
        <title>The resurrection genome of Boea hygrometrica: A blueprint for survival of dehydration.</title>
        <authorList>
            <person name="Xiao L."/>
            <person name="Yang G."/>
            <person name="Zhang L."/>
            <person name="Yang X."/>
            <person name="Zhao S."/>
            <person name="Ji Z."/>
            <person name="Zhou Q."/>
            <person name="Hu M."/>
            <person name="Wang Y."/>
            <person name="Chen M."/>
            <person name="Xu Y."/>
            <person name="Jin H."/>
            <person name="Xiao X."/>
            <person name="Hu G."/>
            <person name="Bao F."/>
            <person name="Hu Y."/>
            <person name="Wan P."/>
            <person name="Li L."/>
            <person name="Deng X."/>
            <person name="Kuang T."/>
            <person name="Xiang C."/>
            <person name="Zhu J.K."/>
            <person name="Oliver M.J."/>
            <person name="He Y."/>
        </authorList>
    </citation>
    <scope>NUCLEOTIDE SEQUENCE [LARGE SCALE GENOMIC DNA]</scope>
    <source>
        <strain evidence="2">cv. XS01</strain>
    </source>
</reference>
<gene>
    <name evidence="1" type="ORF">F511_28189</name>
</gene>
<keyword evidence="2" id="KW-1185">Reference proteome</keyword>
<proteinExistence type="predicted"/>
<protein>
    <submittedName>
        <fullName evidence="1">Uncharacterized protein</fullName>
    </submittedName>
</protein>
<dbReference type="Proteomes" id="UP000250235">
    <property type="component" value="Unassembled WGS sequence"/>
</dbReference>
<name>A0A2Z7A4K4_9LAMI</name>
<evidence type="ECO:0000313" key="2">
    <source>
        <dbReference type="Proteomes" id="UP000250235"/>
    </source>
</evidence>
<dbReference type="AlphaFoldDB" id="A0A2Z7A4K4"/>
<organism evidence="1 2">
    <name type="scientific">Dorcoceras hygrometricum</name>
    <dbReference type="NCBI Taxonomy" id="472368"/>
    <lineage>
        <taxon>Eukaryota</taxon>
        <taxon>Viridiplantae</taxon>
        <taxon>Streptophyta</taxon>
        <taxon>Embryophyta</taxon>
        <taxon>Tracheophyta</taxon>
        <taxon>Spermatophyta</taxon>
        <taxon>Magnoliopsida</taxon>
        <taxon>eudicotyledons</taxon>
        <taxon>Gunneridae</taxon>
        <taxon>Pentapetalae</taxon>
        <taxon>asterids</taxon>
        <taxon>lamiids</taxon>
        <taxon>Lamiales</taxon>
        <taxon>Gesneriaceae</taxon>
        <taxon>Didymocarpoideae</taxon>
        <taxon>Trichosporeae</taxon>
        <taxon>Loxocarpinae</taxon>
        <taxon>Dorcoceras</taxon>
    </lineage>
</organism>
<evidence type="ECO:0000313" key="1">
    <source>
        <dbReference type="EMBL" id="KZV16379.1"/>
    </source>
</evidence>